<comment type="caution">
    <text evidence="1">The sequence shown here is derived from an EMBL/GenBank/DDBJ whole genome shotgun (WGS) entry which is preliminary data.</text>
</comment>
<evidence type="ECO:0000313" key="2">
    <source>
        <dbReference type="Proteomes" id="UP000186601"/>
    </source>
</evidence>
<keyword evidence="2" id="KW-1185">Reference proteome</keyword>
<protein>
    <submittedName>
        <fullName evidence="1">Uncharacterized protein</fullName>
    </submittedName>
</protein>
<dbReference type="EMBL" id="MLYV02000016">
    <property type="protein sequence ID" value="PSS37951.1"/>
    <property type="molecule type" value="Genomic_DNA"/>
</dbReference>
<evidence type="ECO:0000313" key="1">
    <source>
        <dbReference type="EMBL" id="PSS37951.1"/>
    </source>
</evidence>
<dbReference type="AlphaFoldDB" id="A0A2R6S6M9"/>
<accession>A0A2R6S6M9</accession>
<sequence length="135" mass="15423">MIDVLVRVRHASAVQQLTCFVRPRCLKASAEPRTRDRAEYYPLHRCPWPSLVRPGCLSKFHGYEEWGKGAKMEDIINILTQQLKGLVPGQQCAQEVRARKLAALLSRERLVCTVLDHALTLASRPLRCITCLHRH</sequence>
<reference evidence="1 2" key="1">
    <citation type="submission" date="2018-02" db="EMBL/GenBank/DDBJ databases">
        <title>Genome sequence of the basidiomycete white-rot fungus Phlebia centrifuga.</title>
        <authorList>
            <person name="Granchi Z."/>
            <person name="Peng M."/>
            <person name="de Vries R.P."/>
            <person name="Hilden K."/>
            <person name="Makela M.R."/>
            <person name="Grigoriev I."/>
            <person name="Riley R."/>
        </authorList>
    </citation>
    <scope>NUCLEOTIDE SEQUENCE [LARGE SCALE GENOMIC DNA]</scope>
    <source>
        <strain evidence="1 2">FBCC195</strain>
    </source>
</reference>
<gene>
    <name evidence="1" type="ORF">PHLCEN_2v208</name>
</gene>
<proteinExistence type="predicted"/>
<dbReference type="Proteomes" id="UP000186601">
    <property type="component" value="Unassembled WGS sequence"/>
</dbReference>
<name>A0A2R6S6M9_9APHY</name>
<organism evidence="1 2">
    <name type="scientific">Hermanssonia centrifuga</name>
    <dbReference type="NCBI Taxonomy" id="98765"/>
    <lineage>
        <taxon>Eukaryota</taxon>
        <taxon>Fungi</taxon>
        <taxon>Dikarya</taxon>
        <taxon>Basidiomycota</taxon>
        <taxon>Agaricomycotina</taxon>
        <taxon>Agaricomycetes</taxon>
        <taxon>Polyporales</taxon>
        <taxon>Meruliaceae</taxon>
        <taxon>Hermanssonia</taxon>
    </lineage>
</organism>